<dbReference type="GeneID" id="106821273"/>
<keyword evidence="2" id="KW-1185">Reference proteome</keyword>
<evidence type="ECO:0000313" key="2">
    <source>
        <dbReference type="Proteomes" id="UP000695022"/>
    </source>
</evidence>
<dbReference type="PROSITE" id="PS50060">
    <property type="entry name" value="MAM_2"/>
    <property type="match status" value="1"/>
</dbReference>
<dbReference type="InterPro" id="IPR051560">
    <property type="entry name" value="MAM_domain-containing"/>
</dbReference>
<dbReference type="Proteomes" id="UP000695022">
    <property type="component" value="Unplaced"/>
</dbReference>
<feature type="domain" description="MAM" evidence="1">
    <location>
        <begin position="1"/>
        <end position="117"/>
    </location>
</feature>
<organism evidence="2 3">
    <name type="scientific">Priapulus caudatus</name>
    <name type="common">Priapulid worm</name>
    <dbReference type="NCBI Taxonomy" id="37621"/>
    <lineage>
        <taxon>Eukaryota</taxon>
        <taxon>Metazoa</taxon>
        <taxon>Ecdysozoa</taxon>
        <taxon>Scalidophora</taxon>
        <taxon>Priapulida</taxon>
        <taxon>Priapulimorpha</taxon>
        <taxon>Priapulimorphida</taxon>
        <taxon>Priapulidae</taxon>
        <taxon>Priapulus</taxon>
    </lineage>
</organism>
<dbReference type="PANTHER" id="PTHR23282:SF101">
    <property type="entry name" value="MAM DOMAIN-CONTAINING PROTEIN"/>
    <property type="match status" value="1"/>
</dbReference>
<sequence length="195" mass="21415">MYIEGSSPRRENDTARLHSPVYSADKTPACFEFWYHMFGLTIGTLSVYVKPETQSLTDIESSFVRNGDQGNQWFLGQIAIPRLNDSFQIVIEGVRGTSYVTDAAIDDVSLNLGQCRTPPVLEPVDGHWSDWLRSSCTVTCGEGGMASIRYCNNPAPRNGGADCEGAIAGKQRVFTKCRVADCPPAKYAAFPETYA</sequence>
<dbReference type="Pfam" id="PF00629">
    <property type="entry name" value="MAM"/>
    <property type="match status" value="1"/>
</dbReference>
<dbReference type="CDD" id="cd06263">
    <property type="entry name" value="MAM"/>
    <property type="match status" value="1"/>
</dbReference>
<gene>
    <name evidence="3" type="primary">LOC106821273</name>
</gene>
<evidence type="ECO:0000259" key="1">
    <source>
        <dbReference type="PROSITE" id="PS50060"/>
    </source>
</evidence>
<dbReference type="InterPro" id="IPR013320">
    <property type="entry name" value="ConA-like_dom_sf"/>
</dbReference>
<dbReference type="PROSITE" id="PS50092">
    <property type="entry name" value="TSP1"/>
    <property type="match status" value="1"/>
</dbReference>
<name>A0ABM1FAN0_PRICU</name>
<dbReference type="PANTHER" id="PTHR23282">
    <property type="entry name" value="APICAL ENDOSOMAL GLYCOPROTEIN PRECURSOR"/>
    <property type="match status" value="1"/>
</dbReference>
<reference evidence="3" key="1">
    <citation type="submission" date="2025-08" db="UniProtKB">
        <authorList>
            <consortium name="RefSeq"/>
        </authorList>
    </citation>
    <scope>IDENTIFICATION</scope>
</reference>
<dbReference type="InterPro" id="IPR000884">
    <property type="entry name" value="TSP1_rpt"/>
</dbReference>
<accession>A0ABM1FAN0</accession>
<dbReference type="RefSeq" id="XP_014681501.1">
    <property type="nucleotide sequence ID" value="XM_014826015.1"/>
</dbReference>
<dbReference type="SMART" id="SM00137">
    <property type="entry name" value="MAM"/>
    <property type="match status" value="1"/>
</dbReference>
<dbReference type="SUPFAM" id="SSF82895">
    <property type="entry name" value="TSP-1 type 1 repeat"/>
    <property type="match status" value="1"/>
</dbReference>
<proteinExistence type="predicted"/>
<dbReference type="Gene3D" id="2.60.120.200">
    <property type="match status" value="1"/>
</dbReference>
<protein>
    <submittedName>
        <fullName evidence="3">MAM and LDL-receptor class A domain-containing protein 1-like</fullName>
    </submittedName>
</protein>
<dbReference type="Pfam" id="PF00090">
    <property type="entry name" value="TSP_1"/>
    <property type="match status" value="1"/>
</dbReference>
<dbReference type="Gene3D" id="2.20.100.10">
    <property type="entry name" value="Thrombospondin type-1 (TSP1) repeat"/>
    <property type="match status" value="1"/>
</dbReference>
<dbReference type="SUPFAM" id="SSF49899">
    <property type="entry name" value="Concanavalin A-like lectins/glucanases"/>
    <property type="match status" value="1"/>
</dbReference>
<dbReference type="InterPro" id="IPR036383">
    <property type="entry name" value="TSP1_rpt_sf"/>
</dbReference>
<evidence type="ECO:0000313" key="3">
    <source>
        <dbReference type="RefSeq" id="XP_014681501.1"/>
    </source>
</evidence>
<dbReference type="SMART" id="SM00209">
    <property type="entry name" value="TSP1"/>
    <property type="match status" value="1"/>
</dbReference>
<dbReference type="InterPro" id="IPR000998">
    <property type="entry name" value="MAM_dom"/>
</dbReference>